<reference evidence="1 2" key="1">
    <citation type="submission" date="2017-06" db="EMBL/GenBank/DDBJ databases">
        <title>Ensifer strains isolated from leguminous trees and herbs display diverse denitrification phenotypes with some acting as strong N2O sinks.</title>
        <authorList>
            <person name="Woliy K."/>
            <person name="Mania D."/>
            <person name="Bakken L.R."/>
            <person name="Frostegard A."/>
        </authorList>
    </citation>
    <scope>NUCLEOTIDE SEQUENCE [LARGE SCALE GENOMIC DNA]</scope>
    <source>
        <strain evidence="1 2">AC50a</strain>
    </source>
</reference>
<evidence type="ECO:0000313" key="2">
    <source>
        <dbReference type="Proteomes" id="UP000231987"/>
    </source>
</evidence>
<dbReference type="AlphaFoldDB" id="A0A2J0YUH4"/>
<evidence type="ECO:0000313" key="1">
    <source>
        <dbReference type="EMBL" id="PJR09897.1"/>
    </source>
</evidence>
<dbReference type="InterPro" id="IPR020557">
    <property type="entry name" value="Fumarate_lyase_CS"/>
</dbReference>
<name>A0A2J0YUH4_RHIML</name>
<dbReference type="Gene3D" id="1.20.200.10">
    <property type="entry name" value="Fumarase/aspartase (Central domain)"/>
    <property type="match status" value="1"/>
</dbReference>
<organism evidence="1 2">
    <name type="scientific">Rhizobium meliloti</name>
    <name type="common">Ensifer meliloti</name>
    <name type="synonym">Sinorhizobium meliloti</name>
    <dbReference type="NCBI Taxonomy" id="382"/>
    <lineage>
        <taxon>Bacteria</taxon>
        <taxon>Pseudomonadati</taxon>
        <taxon>Pseudomonadota</taxon>
        <taxon>Alphaproteobacteria</taxon>
        <taxon>Hyphomicrobiales</taxon>
        <taxon>Rhizobiaceae</taxon>
        <taxon>Sinorhizobium/Ensifer group</taxon>
        <taxon>Sinorhizobium</taxon>
    </lineage>
</organism>
<accession>A0A2J0YUH4</accession>
<dbReference type="Proteomes" id="UP000231987">
    <property type="component" value="Unassembled WGS sequence"/>
</dbReference>
<dbReference type="SUPFAM" id="SSF48557">
    <property type="entry name" value="L-aspartase-like"/>
    <property type="match status" value="1"/>
</dbReference>
<dbReference type="InterPro" id="IPR008948">
    <property type="entry name" value="L-Aspartase-like"/>
</dbReference>
<sequence>MPCLGLAGTPQWHGQRKRVVELGSLLASGSLGKIGQDVALTADRGGEIALSGGGSSAMAHKQNPVAAEVLVTPPFQLRSSAGVRRPL</sequence>
<dbReference type="EMBL" id="NJGD01000026">
    <property type="protein sequence ID" value="PJR09897.1"/>
    <property type="molecule type" value="Genomic_DNA"/>
</dbReference>
<proteinExistence type="predicted"/>
<dbReference type="GO" id="GO:0016829">
    <property type="term" value="F:lyase activity"/>
    <property type="evidence" value="ECO:0007669"/>
    <property type="project" value="UniProtKB-ARBA"/>
</dbReference>
<protein>
    <submittedName>
        <fullName evidence="1">Uncharacterized protein</fullName>
    </submittedName>
</protein>
<dbReference type="PROSITE" id="PS00163">
    <property type="entry name" value="FUMARATE_LYASES"/>
    <property type="match status" value="1"/>
</dbReference>
<comment type="caution">
    <text evidence="1">The sequence shown here is derived from an EMBL/GenBank/DDBJ whole genome shotgun (WGS) entry which is preliminary data.</text>
</comment>
<gene>
    <name evidence="1" type="ORF">CEJ86_30250</name>
</gene>